<evidence type="ECO:0008006" key="3">
    <source>
        <dbReference type="Google" id="ProtNLM"/>
    </source>
</evidence>
<accession>A0ABQ5ICB9</accession>
<reference evidence="1" key="2">
    <citation type="submission" date="2022-01" db="EMBL/GenBank/DDBJ databases">
        <authorList>
            <person name="Yamashiro T."/>
            <person name="Shiraishi A."/>
            <person name="Satake H."/>
            <person name="Nakayama K."/>
        </authorList>
    </citation>
    <scope>NUCLEOTIDE SEQUENCE</scope>
</reference>
<sequence>METSKNSYAYVLKDGNQSDNSKPSLVLDESCIKEHDFDISLIGKLSYLGEMWVLLELDSIASKEKFLNHIGVGSWFTTMKQVTNSVVCDERIVWVSIEGLPIKAWTPDSFRKMHHCEGSLWSGKTRIQNLCHKTCKDDLSSDEESKMML</sequence>
<evidence type="ECO:0000313" key="1">
    <source>
        <dbReference type="EMBL" id="GJT96937.1"/>
    </source>
</evidence>
<reference evidence="1" key="1">
    <citation type="journal article" date="2022" name="Int. J. Mol. Sci.">
        <title>Draft Genome of Tanacetum Coccineum: Genomic Comparison of Closely Related Tanacetum-Family Plants.</title>
        <authorList>
            <person name="Yamashiro T."/>
            <person name="Shiraishi A."/>
            <person name="Nakayama K."/>
            <person name="Satake H."/>
        </authorList>
    </citation>
    <scope>NUCLEOTIDE SEQUENCE</scope>
</reference>
<name>A0ABQ5ICB9_9ASTR</name>
<dbReference type="Proteomes" id="UP001151760">
    <property type="component" value="Unassembled WGS sequence"/>
</dbReference>
<gene>
    <name evidence="1" type="ORF">Tco_1092455</name>
</gene>
<dbReference type="EMBL" id="BQNB010020526">
    <property type="protein sequence ID" value="GJT96937.1"/>
    <property type="molecule type" value="Genomic_DNA"/>
</dbReference>
<comment type="caution">
    <text evidence="1">The sequence shown here is derived from an EMBL/GenBank/DDBJ whole genome shotgun (WGS) entry which is preliminary data.</text>
</comment>
<keyword evidence="2" id="KW-1185">Reference proteome</keyword>
<protein>
    <recommendedName>
        <fullName evidence="3">DUF4283 domain-containing protein</fullName>
    </recommendedName>
</protein>
<evidence type="ECO:0000313" key="2">
    <source>
        <dbReference type="Proteomes" id="UP001151760"/>
    </source>
</evidence>
<organism evidence="1 2">
    <name type="scientific">Tanacetum coccineum</name>
    <dbReference type="NCBI Taxonomy" id="301880"/>
    <lineage>
        <taxon>Eukaryota</taxon>
        <taxon>Viridiplantae</taxon>
        <taxon>Streptophyta</taxon>
        <taxon>Embryophyta</taxon>
        <taxon>Tracheophyta</taxon>
        <taxon>Spermatophyta</taxon>
        <taxon>Magnoliopsida</taxon>
        <taxon>eudicotyledons</taxon>
        <taxon>Gunneridae</taxon>
        <taxon>Pentapetalae</taxon>
        <taxon>asterids</taxon>
        <taxon>campanulids</taxon>
        <taxon>Asterales</taxon>
        <taxon>Asteraceae</taxon>
        <taxon>Asteroideae</taxon>
        <taxon>Anthemideae</taxon>
        <taxon>Anthemidinae</taxon>
        <taxon>Tanacetum</taxon>
    </lineage>
</organism>
<proteinExistence type="predicted"/>